<keyword evidence="3 7" id="KW-0812">Transmembrane</keyword>
<feature type="transmembrane region" description="Helical" evidence="7">
    <location>
        <begin position="345"/>
        <end position="369"/>
    </location>
</feature>
<dbReference type="Gene3D" id="1.20.1250.20">
    <property type="entry name" value="MFS general substrate transporter like domains"/>
    <property type="match status" value="2"/>
</dbReference>
<evidence type="ECO:0000256" key="3">
    <source>
        <dbReference type="ARBA" id="ARBA00022692"/>
    </source>
</evidence>
<feature type="transmembrane region" description="Helical" evidence="7">
    <location>
        <begin position="304"/>
        <end position="325"/>
    </location>
</feature>
<name>A0A2G2YAQ7_CAPAN</name>
<keyword evidence="5 7" id="KW-0472">Membrane</keyword>
<sequence length="780" mass="86297">MFQLFFLCFSLGIVAIGTGAIKSSSLAFGSDQLKWEVNQGNARSMERYFSWYYAFYALSTLVALTCLVYIQVNKGWGLGFGAPVLLMLFSTVLIYLGTSFYVKLKPKSSLITGLFQVIVATYRNRCLRLSSQSADILYHQKRGSTVVLPSEKLSKAYGPCIREEEEVVEEEKSWIGIHIRPYWITIKPEFAPGSLTLGEMENSVSEKGKIIEQPLLMVENDSGEGTQKGGFRTLPFILGNMFLVITETSALMPNMILYLMNEYHMDIITGSNLINTWSAVSNITLVVVAFIADSFVGRFQMIGLGSVVTLVGMFLFWLTTLIPQARPPPCVIPDNICRSAGMFQLFYLCFALAIVAIGAGVIKSLSLAFGSDQLKREVRQENVRALERFFSWYYALYALSIVVALTCLVYIQVNMGWALGFGAPVLLVLFATLLIYLGTPFYVKLKPKSSLITGLFQVIAASYRNRCLRLSSQSADILYHQKKGSTIVLPSEKLRFLNKACIVRDPQLDLNPDGEATDPWRLCTVDQVEELKALLKVVPIWLTGVVVAINISQPSFPVLQANTMDRHIGSSFEVPAASFGIFGFISTVLWIVLYDCLILPVASKLTGKPVHFSPKERMGFGLFLSLLSVLAVAVVEGVRRNIAIKEGHSDDPNGVIPMSAVWLLPQNCLLGFAEAMNAIGQNEFYISEFPRSMSSIASTLLALGMGLGSLLASFIMSTIDNLTKRGGAESWVSSNVNKGHYDYYYLVLAGFNLVNMLCYIVCSKAYGPCKGEEEEIVEEK</sequence>
<comment type="subcellular location">
    <subcellularLocation>
        <location evidence="1">Membrane</location>
        <topology evidence="1">Multi-pass membrane protein</topology>
    </subcellularLocation>
</comment>
<dbReference type="GO" id="GO:0022857">
    <property type="term" value="F:transmembrane transporter activity"/>
    <property type="evidence" value="ECO:0000318"/>
    <property type="project" value="GO_Central"/>
</dbReference>
<evidence type="ECO:0000256" key="8">
    <source>
        <dbReference type="SAM" id="SignalP"/>
    </source>
</evidence>
<evidence type="ECO:0000313" key="10">
    <source>
        <dbReference type="Proteomes" id="UP000222542"/>
    </source>
</evidence>
<proteinExistence type="inferred from homology"/>
<feature type="transmembrane region" description="Helical" evidence="7">
    <location>
        <begin position="696"/>
        <end position="716"/>
    </location>
</feature>
<dbReference type="InterPro" id="IPR036259">
    <property type="entry name" value="MFS_trans_sf"/>
</dbReference>
<keyword evidence="4 7" id="KW-1133">Transmembrane helix</keyword>
<protein>
    <recommendedName>
        <fullName evidence="11">Protein NRT1/ PTR FAMILY 1.2-like</fullName>
    </recommendedName>
</protein>
<dbReference type="GO" id="GO:0005886">
    <property type="term" value="C:plasma membrane"/>
    <property type="evidence" value="ECO:0000318"/>
    <property type="project" value="GO_Central"/>
</dbReference>
<feature type="transmembrane region" description="Helical" evidence="7">
    <location>
        <begin position="51"/>
        <end position="70"/>
    </location>
</feature>
<keyword evidence="8" id="KW-0732">Signal</keyword>
<keyword evidence="10" id="KW-1185">Reference proteome</keyword>
<dbReference type="AlphaFoldDB" id="A0A2G2YAQ7"/>
<dbReference type="Proteomes" id="UP000222542">
    <property type="component" value="Unassembled WGS sequence"/>
</dbReference>
<dbReference type="Pfam" id="PF00854">
    <property type="entry name" value="PTR2"/>
    <property type="match status" value="2"/>
</dbReference>
<evidence type="ECO:0008006" key="11">
    <source>
        <dbReference type="Google" id="ProtNLM"/>
    </source>
</evidence>
<evidence type="ECO:0000313" key="9">
    <source>
        <dbReference type="EMBL" id="PHT66641.1"/>
    </source>
</evidence>
<dbReference type="SUPFAM" id="SSF103473">
    <property type="entry name" value="MFS general substrate transporter"/>
    <property type="match status" value="1"/>
</dbReference>
<feature type="transmembrane region" description="Helical" evidence="7">
    <location>
        <begin position="390"/>
        <end position="411"/>
    </location>
</feature>
<evidence type="ECO:0000256" key="4">
    <source>
        <dbReference type="ARBA" id="ARBA00022989"/>
    </source>
</evidence>
<evidence type="ECO:0000256" key="5">
    <source>
        <dbReference type="ARBA" id="ARBA00023136"/>
    </source>
</evidence>
<evidence type="ECO:0000256" key="6">
    <source>
        <dbReference type="ARBA" id="ARBA00044504"/>
    </source>
</evidence>
<reference evidence="9 10" key="2">
    <citation type="journal article" date="2017" name="Genome Biol.">
        <title>New reference genome sequences of hot pepper reveal the massive evolution of plant disease-resistance genes by retroduplication.</title>
        <authorList>
            <person name="Kim S."/>
            <person name="Park J."/>
            <person name="Yeom S.I."/>
            <person name="Kim Y.M."/>
            <person name="Seo E."/>
            <person name="Kim K.T."/>
            <person name="Kim M.S."/>
            <person name="Lee J.M."/>
            <person name="Cheong K."/>
            <person name="Shin H.S."/>
            <person name="Kim S.B."/>
            <person name="Han K."/>
            <person name="Lee J."/>
            <person name="Park M."/>
            <person name="Lee H.A."/>
            <person name="Lee H.Y."/>
            <person name="Lee Y."/>
            <person name="Oh S."/>
            <person name="Lee J.H."/>
            <person name="Choi E."/>
            <person name="Choi E."/>
            <person name="Lee S.E."/>
            <person name="Jeon J."/>
            <person name="Kim H."/>
            <person name="Choi G."/>
            <person name="Song H."/>
            <person name="Lee J."/>
            <person name="Lee S.C."/>
            <person name="Kwon J.K."/>
            <person name="Lee H.Y."/>
            <person name="Koo N."/>
            <person name="Hong Y."/>
            <person name="Kim R.W."/>
            <person name="Kang W.H."/>
            <person name="Huh J.H."/>
            <person name="Kang B.C."/>
            <person name="Yang T.J."/>
            <person name="Lee Y.H."/>
            <person name="Bennetzen J.L."/>
            <person name="Choi D."/>
        </authorList>
    </citation>
    <scope>NUCLEOTIDE SEQUENCE [LARGE SCALE GENOMIC DNA]</scope>
    <source>
        <strain evidence="10">cv. CM334</strain>
    </source>
</reference>
<organism evidence="9 10">
    <name type="scientific">Capsicum annuum</name>
    <name type="common">Capsicum pepper</name>
    <dbReference type="NCBI Taxonomy" id="4072"/>
    <lineage>
        <taxon>Eukaryota</taxon>
        <taxon>Viridiplantae</taxon>
        <taxon>Streptophyta</taxon>
        <taxon>Embryophyta</taxon>
        <taxon>Tracheophyta</taxon>
        <taxon>Spermatophyta</taxon>
        <taxon>Magnoliopsida</taxon>
        <taxon>eudicotyledons</taxon>
        <taxon>Gunneridae</taxon>
        <taxon>Pentapetalae</taxon>
        <taxon>asterids</taxon>
        <taxon>lamiids</taxon>
        <taxon>Solanales</taxon>
        <taxon>Solanaceae</taxon>
        <taxon>Solanoideae</taxon>
        <taxon>Capsiceae</taxon>
        <taxon>Capsicum</taxon>
    </lineage>
</organism>
<evidence type="ECO:0000256" key="7">
    <source>
        <dbReference type="SAM" id="Phobius"/>
    </source>
</evidence>
<evidence type="ECO:0000256" key="2">
    <source>
        <dbReference type="ARBA" id="ARBA00005982"/>
    </source>
</evidence>
<dbReference type="Gramene" id="PHT66641">
    <property type="protein sequence ID" value="PHT66641"/>
    <property type="gene ID" value="T459_31066"/>
</dbReference>
<feature type="transmembrane region" description="Helical" evidence="7">
    <location>
        <begin position="272"/>
        <end position="292"/>
    </location>
</feature>
<accession>A0A2G2YAQ7</accession>
<dbReference type="GO" id="GO:0055085">
    <property type="term" value="P:transmembrane transport"/>
    <property type="evidence" value="ECO:0000318"/>
    <property type="project" value="GO_Central"/>
</dbReference>
<comment type="similarity">
    <text evidence="2">Belongs to the major facilitator superfamily. Proton-dependent oligopeptide transporter (POT/PTR) (TC 2.A.17) family.</text>
</comment>
<comment type="similarity">
    <text evidence="6">Belongs to the major facilitator superfamily. Phosphate:H(+) symporter (TC 2.A.1.9) family.</text>
</comment>
<feature type="signal peptide" evidence="8">
    <location>
        <begin position="1"/>
        <end position="19"/>
    </location>
</feature>
<dbReference type="PANTHER" id="PTHR11654">
    <property type="entry name" value="OLIGOPEPTIDE TRANSPORTER-RELATED"/>
    <property type="match status" value="1"/>
</dbReference>
<feature type="transmembrane region" description="Helical" evidence="7">
    <location>
        <begin position="82"/>
        <end position="102"/>
    </location>
</feature>
<dbReference type="EMBL" id="AYRZ02000012">
    <property type="protein sequence ID" value="PHT66641.1"/>
    <property type="molecule type" value="Genomic_DNA"/>
</dbReference>
<comment type="caution">
    <text evidence="9">The sequence shown here is derived from an EMBL/GenBank/DDBJ whole genome shotgun (WGS) entry which is preliminary data.</text>
</comment>
<dbReference type="InterPro" id="IPR000109">
    <property type="entry name" value="POT_fam"/>
</dbReference>
<feature type="transmembrane region" description="Helical" evidence="7">
    <location>
        <begin position="743"/>
        <end position="762"/>
    </location>
</feature>
<gene>
    <name evidence="9" type="ORF">T459_31066</name>
</gene>
<dbReference type="OMA" id="MIMSINM"/>
<evidence type="ECO:0000256" key="1">
    <source>
        <dbReference type="ARBA" id="ARBA00004141"/>
    </source>
</evidence>
<feature type="transmembrane region" description="Helical" evidence="7">
    <location>
        <begin position="618"/>
        <end position="635"/>
    </location>
</feature>
<reference evidence="9 10" key="1">
    <citation type="journal article" date="2014" name="Nat. Genet.">
        <title>Genome sequence of the hot pepper provides insights into the evolution of pungency in Capsicum species.</title>
        <authorList>
            <person name="Kim S."/>
            <person name="Park M."/>
            <person name="Yeom S.I."/>
            <person name="Kim Y.M."/>
            <person name="Lee J.M."/>
            <person name="Lee H.A."/>
            <person name="Seo E."/>
            <person name="Choi J."/>
            <person name="Cheong K."/>
            <person name="Kim K.T."/>
            <person name="Jung K."/>
            <person name="Lee G.W."/>
            <person name="Oh S.K."/>
            <person name="Bae C."/>
            <person name="Kim S.B."/>
            <person name="Lee H.Y."/>
            <person name="Kim S.Y."/>
            <person name="Kim M.S."/>
            <person name="Kang B.C."/>
            <person name="Jo Y.D."/>
            <person name="Yang H.B."/>
            <person name="Jeong H.J."/>
            <person name="Kang W.H."/>
            <person name="Kwon J.K."/>
            <person name="Shin C."/>
            <person name="Lim J.Y."/>
            <person name="Park J.H."/>
            <person name="Huh J.H."/>
            <person name="Kim J.S."/>
            <person name="Kim B.D."/>
            <person name="Cohen O."/>
            <person name="Paran I."/>
            <person name="Suh M.C."/>
            <person name="Lee S.B."/>
            <person name="Kim Y.K."/>
            <person name="Shin Y."/>
            <person name="Noh S.J."/>
            <person name="Park J."/>
            <person name="Seo Y.S."/>
            <person name="Kwon S.Y."/>
            <person name="Kim H.A."/>
            <person name="Park J.M."/>
            <person name="Kim H.J."/>
            <person name="Choi S.B."/>
            <person name="Bosland P.W."/>
            <person name="Reeves G."/>
            <person name="Jo S.H."/>
            <person name="Lee B.W."/>
            <person name="Cho H.T."/>
            <person name="Choi H.S."/>
            <person name="Lee M.S."/>
            <person name="Yu Y."/>
            <person name="Do Choi Y."/>
            <person name="Park B.S."/>
            <person name="van Deynze A."/>
            <person name="Ashrafi H."/>
            <person name="Hill T."/>
            <person name="Kim W.T."/>
            <person name="Pai H.S."/>
            <person name="Ahn H.K."/>
            <person name="Yeam I."/>
            <person name="Giovannoni J.J."/>
            <person name="Rose J.K."/>
            <person name="Sorensen I."/>
            <person name="Lee S.J."/>
            <person name="Kim R.W."/>
            <person name="Choi I.Y."/>
            <person name="Choi B.S."/>
            <person name="Lim J.S."/>
            <person name="Lee Y.H."/>
            <person name="Choi D."/>
        </authorList>
    </citation>
    <scope>NUCLEOTIDE SEQUENCE [LARGE SCALE GENOMIC DNA]</scope>
    <source>
        <strain evidence="10">cv. CM334</strain>
    </source>
</reference>
<feature type="transmembrane region" description="Helical" evidence="7">
    <location>
        <begin position="237"/>
        <end position="260"/>
    </location>
</feature>
<feature type="chain" id="PRO_5013868375" description="Protein NRT1/ PTR FAMILY 1.2-like" evidence="8">
    <location>
        <begin position="20"/>
        <end position="780"/>
    </location>
</feature>
<feature type="transmembrane region" description="Helical" evidence="7">
    <location>
        <begin position="576"/>
        <end position="597"/>
    </location>
</feature>
<feature type="transmembrane region" description="Helical" evidence="7">
    <location>
        <begin position="417"/>
        <end position="438"/>
    </location>
</feature>